<accession>A0A6J6EM81</accession>
<protein>
    <submittedName>
        <fullName evidence="3">Unannotated protein</fullName>
    </submittedName>
</protein>
<keyword evidence="2" id="KW-0067">ATP-binding</keyword>
<dbReference type="GO" id="GO:0009898">
    <property type="term" value="C:cytoplasmic side of plasma membrane"/>
    <property type="evidence" value="ECO:0007669"/>
    <property type="project" value="TreeGrafter"/>
</dbReference>
<dbReference type="Gene3D" id="3.40.50.300">
    <property type="entry name" value="P-loop containing nucleotide triphosphate hydrolases"/>
    <property type="match status" value="1"/>
</dbReference>
<evidence type="ECO:0000256" key="2">
    <source>
        <dbReference type="ARBA" id="ARBA00022840"/>
    </source>
</evidence>
<sequence length="414" mass="45626">MRTNILLALTDQTWQLQVMTALNDNSQIKIRRRCVDSVDLMSAIHLGLANKVVISAGFENLNSTTISGAKKLGCDVYGIYLENDVDSLEKLVGVGVKSNFAIDETDVEKSLKGLINLLLNVSEIDKFSNELEDLSQVPGLVCVWGTNGSPGRSSVAINLSFSLASKNFPTLLVDLDAIVPSLAPALGLVSEVPGVSSLVHDALKGRLSQESIEKNVIEVNPGLHVLTGISNPKRWPELRTEGLIQVLKLCSQMYANIICDLSAVLPESTDSSLNDVDIFRRFDHIPKVLEISSRNIFVLSATPLSLIRASEALEALQEINKSEPLIILNKVNEINLGQKYESTVEAILGRWVNSGSIHRIPDRPEIFAESWMRAESVQDLGDKQLNEIFDEISKEVKNEISSPPKYRRFLRKVS</sequence>
<gene>
    <name evidence="3" type="ORF">UFOPK1740_00602</name>
</gene>
<evidence type="ECO:0000256" key="1">
    <source>
        <dbReference type="ARBA" id="ARBA00022741"/>
    </source>
</evidence>
<dbReference type="GO" id="GO:0005524">
    <property type="term" value="F:ATP binding"/>
    <property type="evidence" value="ECO:0007669"/>
    <property type="project" value="UniProtKB-KW"/>
</dbReference>
<keyword evidence="1" id="KW-0547">Nucleotide-binding</keyword>
<dbReference type="PANTHER" id="PTHR43384">
    <property type="entry name" value="SEPTUM SITE-DETERMINING PROTEIN MIND HOMOLOG, CHLOROPLASTIC-RELATED"/>
    <property type="match status" value="1"/>
</dbReference>
<dbReference type="SUPFAM" id="SSF52540">
    <property type="entry name" value="P-loop containing nucleoside triphosphate hydrolases"/>
    <property type="match status" value="1"/>
</dbReference>
<dbReference type="InterPro" id="IPR050625">
    <property type="entry name" value="ParA/MinD_ATPase"/>
</dbReference>
<name>A0A6J6EM81_9ZZZZ</name>
<dbReference type="EMBL" id="CAEZTU010000018">
    <property type="protein sequence ID" value="CAB4576519.1"/>
    <property type="molecule type" value="Genomic_DNA"/>
</dbReference>
<dbReference type="GO" id="GO:0051782">
    <property type="term" value="P:negative regulation of cell division"/>
    <property type="evidence" value="ECO:0007669"/>
    <property type="project" value="TreeGrafter"/>
</dbReference>
<dbReference type="InterPro" id="IPR027417">
    <property type="entry name" value="P-loop_NTPase"/>
</dbReference>
<dbReference type="PANTHER" id="PTHR43384:SF6">
    <property type="entry name" value="SEPTUM SITE-DETERMINING PROTEIN MIND HOMOLOG, CHLOROPLASTIC"/>
    <property type="match status" value="1"/>
</dbReference>
<organism evidence="3">
    <name type="scientific">freshwater metagenome</name>
    <dbReference type="NCBI Taxonomy" id="449393"/>
    <lineage>
        <taxon>unclassified sequences</taxon>
        <taxon>metagenomes</taxon>
        <taxon>ecological metagenomes</taxon>
    </lineage>
</organism>
<dbReference type="GO" id="GO:0005829">
    <property type="term" value="C:cytosol"/>
    <property type="evidence" value="ECO:0007669"/>
    <property type="project" value="TreeGrafter"/>
</dbReference>
<reference evidence="3" key="1">
    <citation type="submission" date="2020-05" db="EMBL/GenBank/DDBJ databases">
        <authorList>
            <person name="Chiriac C."/>
            <person name="Salcher M."/>
            <person name="Ghai R."/>
            <person name="Kavagutti S V."/>
        </authorList>
    </citation>
    <scope>NUCLEOTIDE SEQUENCE</scope>
</reference>
<proteinExistence type="predicted"/>
<evidence type="ECO:0000313" key="3">
    <source>
        <dbReference type="EMBL" id="CAB4576519.1"/>
    </source>
</evidence>
<dbReference type="AlphaFoldDB" id="A0A6J6EM81"/>
<dbReference type="GO" id="GO:0016887">
    <property type="term" value="F:ATP hydrolysis activity"/>
    <property type="evidence" value="ECO:0007669"/>
    <property type="project" value="TreeGrafter"/>
</dbReference>